<feature type="domain" description="Aminoglycoside phosphotransferase" evidence="4">
    <location>
        <begin position="80"/>
        <end position="310"/>
    </location>
</feature>
<protein>
    <recommendedName>
        <fullName evidence="1">non-specific serine/threonine protein kinase</fullName>
        <ecNumber evidence="1">2.7.11.1</ecNumber>
    </recommendedName>
</protein>
<organism evidence="5 6">
    <name type="scientific">Aureobasidium namibiae CBS 147.97</name>
    <dbReference type="NCBI Taxonomy" id="1043004"/>
    <lineage>
        <taxon>Eukaryota</taxon>
        <taxon>Fungi</taxon>
        <taxon>Dikarya</taxon>
        <taxon>Ascomycota</taxon>
        <taxon>Pezizomycotina</taxon>
        <taxon>Dothideomycetes</taxon>
        <taxon>Dothideomycetidae</taxon>
        <taxon>Dothideales</taxon>
        <taxon>Saccotheciaceae</taxon>
        <taxon>Aureobasidium</taxon>
    </lineage>
</organism>
<dbReference type="InterPro" id="IPR011009">
    <property type="entry name" value="Kinase-like_dom_sf"/>
</dbReference>
<dbReference type="Gene3D" id="3.90.1200.10">
    <property type="match status" value="1"/>
</dbReference>
<dbReference type="InterPro" id="IPR008266">
    <property type="entry name" value="Tyr_kinase_AS"/>
</dbReference>
<accession>A0A074WTC8</accession>
<dbReference type="EMBL" id="KL584703">
    <property type="protein sequence ID" value="KEQ76403.1"/>
    <property type="molecule type" value="Genomic_DNA"/>
</dbReference>
<comment type="catalytic activity">
    <reaction evidence="2">
        <text>L-threonyl-[protein] + ATP = O-phospho-L-threonyl-[protein] + ADP + H(+)</text>
        <dbReference type="Rhea" id="RHEA:46608"/>
        <dbReference type="Rhea" id="RHEA-COMP:11060"/>
        <dbReference type="Rhea" id="RHEA-COMP:11605"/>
        <dbReference type="ChEBI" id="CHEBI:15378"/>
        <dbReference type="ChEBI" id="CHEBI:30013"/>
        <dbReference type="ChEBI" id="CHEBI:30616"/>
        <dbReference type="ChEBI" id="CHEBI:61977"/>
        <dbReference type="ChEBI" id="CHEBI:456216"/>
        <dbReference type="EC" id="2.7.11.1"/>
    </reaction>
</comment>
<gene>
    <name evidence="5" type="ORF">M436DRAFT_60238</name>
</gene>
<proteinExistence type="predicted"/>
<dbReference type="PROSITE" id="PS00109">
    <property type="entry name" value="PROTEIN_KINASE_TYR"/>
    <property type="match status" value="1"/>
</dbReference>
<keyword evidence="6" id="KW-1185">Reference proteome</keyword>
<evidence type="ECO:0000259" key="4">
    <source>
        <dbReference type="Pfam" id="PF01636"/>
    </source>
</evidence>
<dbReference type="OrthoDB" id="2831558at2759"/>
<dbReference type="RefSeq" id="XP_013430971.1">
    <property type="nucleotide sequence ID" value="XM_013575517.1"/>
</dbReference>
<dbReference type="AlphaFoldDB" id="A0A074WTC8"/>
<dbReference type="STRING" id="1043004.A0A074WTC8"/>
<dbReference type="InterPro" id="IPR051678">
    <property type="entry name" value="AGP_Transferase"/>
</dbReference>
<reference evidence="5 6" key="1">
    <citation type="journal article" date="2014" name="BMC Genomics">
        <title>Genome sequencing of four Aureobasidium pullulans varieties: biotechnological potential, stress tolerance, and description of new species.</title>
        <authorList>
            <person name="Gostin Ar C."/>
            <person name="Ohm R.A."/>
            <person name="Kogej T."/>
            <person name="Sonjak S."/>
            <person name="Turk M."/>
            <person name="Zajc J."/>
            <person name="Zalar P."/>
            <person name="Grube M."/>
            <person name="Sun H."/>
            <person name="Han J."/>
            <person name="Sharma A."/>
            <person name="Chiniquy J."/>
            <person name="Ngan C.Y."/>
            <person name="Lipzen A."/>
            <person name="Barry K."/>
            <person name="Grigoriev I.V."/>
            <person name="Gunde-Cimerman N."/>
        </authorList>
    </citation>
    <scope>NUCLEOTIDE SEQUENCE [LARGE SCALE GENOMIC DNA]</scope>
    <source>
        <strain evidence="5 6">CBS 147.97</strain>
    </source>
</reference>
<sequence>MSEPNVSATESTAALEERLAVIRTLVQQRLHREIKTITPLGRDSNNFVNLVQLKESSLDQEANHDLPLQHGTHKLDSSVTRIVVRVSNPGAMLDEDVRVKNEVAAITLMHRALAGSPYNLIPKVFAWEASSSAGSGWIVEEFMEGEKLSQHFPDLSLDEKALIFDQVAELFGKIQAFDPEVNGFGGFGFDASGRVIAGRSSLWSVGPSSNYADWYQGIFDKQLESVATTPLLDGWSEGGLKERLHHFGASGGLRSLLRPFENMRSTLVHGDISAENILIDPETHQITGLLDFDFSHVASEADEFFYSFMDFGGLVPCPFEGDELDRLREYQIQGFPDSTPLGKVEDPPIDLDMARLWQATLRKHHVHGPTDIKRIAELADIYWFLIDVCPPFFNMPRWLAKRTDEQKQAVKVAIGKNLEKYLSRWGY</sequence>
<evidence type="ECO:0000256" key="1">
    <source>
        <dbReference type="ARBA" id="ARBA00012513"/>
    </source>
</evidence>
<name>A0A074WTC8_9PEZI</name>
<evidence type="ECO:0000313" key="5">
    <source>
        <dbReference type="EMBL" id="KEQ76403.1"/>
    </source>
</evidence>
<dbReference type="HOGENOM" id="CLU_046553_0_0_1"/>
<evidence type="ECO:0000313" key="6">
    <source>
        <dbReference type="Proteomes" id="UP000027730"/>
    </source>
</evidence>
<evidence type="ECO:0000256" key="2">
    <source>
        <dbReference type="ARBA" id="ARBA00047899"/>
    </source>
</evidence>
<dbReference type="Pfam" id="PF01636">
    <property type="entry name" value="APH"/>
    <property type="match status" value="1"/>
</dbReference>
<dbReference type="Proteomes" id="UP000027730">
    <property type="component" value="Unassembled WGS sequence"/>
</dbReference>
<dbReference type="SUPFAM" id="SSF56112">
    <property type="entry name" value="Protein kinase-like (PK-like)"/>
    <property type="match status" value="1"/>
</dbReference>
<dbReference type="GeneID" id="25412959"/>
<evidence type="ECO:0000256" key="3">
    <source>
        <dbReference type="ARBA" id="ARBA00048679"/>
    </source>
</evidence>
<dbReference type="PANTHER" id="PTHR21310">
    <property type="entry name" value="AMINOGLYCOSIDE PHOSPHOTRANSFERASE-RELATED-RELATED"/>
    <property type="match status" value="1"/>
</dbReference>
<dbReference type="InterPro" id="IPR002575">
    <property type="entry name" value="Aminoglycoside_PTrfase"/>
</dbReference>
<dbReference type="EC" id="2.7.11.1" evidence="1"/>
<comment type="catalytic activity">
    <reaction evidence="3">
        <text>L-seryl-[protein] + ATP = O-phospho-L-seryl-[protein] + ADP + H(+)</text>
        <dbReference type="Rhea" id="RHEA:17989"/>
        <dbReference type="Rhea" id="RHEA-COMP:9863"/>
        <dbReference type="Rhea" id="RHEA-COMP:11604"/>
        <dbReference type="ChEBI" id="CHEBI:15378"/>
        <dbReference type="ChEBI" id="CHEBI:29999"/>
        <dbReference type="ChEBI" id="CHEBI:30616"/>
        <dbReference type="ChEBI" id="CHEBI:83421"/>
        <dbReference type="ChEBI" id="CHEBI:456216"/>
        <dbReference type="EC" id="2.7.11.1"/>
    </reaction>
</comment>
<dbReference type="GO" id="GO:0004674">
    <property type="term" value="F:protein serine/threonine kinase activity"/>
    <property type="evidence" value="ECO:0007669"/>
    <property type="project" value="UniProtKB-EC"/>
</dbReference>